<reference evidence="3" key="1">
    <citation type="journal article" date="2014" name="BMC Genomics">
        <title>Characterizing the developmental transcriptome of the oriental fruit fly, Bactrocera dorsalis (Diptera: Tephritidae) through comparative genomic analysis with Drosophila melanogaster utilizing modENCODE datasets.</title>
        <authorList>
            <person name="Geib S.M."/>
            <person name="Calla B."/>
            <person name="Hall B."/>
            <person name="Hou S."/>
            <person name="Manoukis N.C."/>
        </authorList>
    </citation>
    <scope>NUCLEOTIDE SEQUENCE</scope>
    <source>
        <strain evidence="3">Punador</strain>
    </source>
</reference>
<proteinExistence type="predicted"/>
<dbReference type="OrthoDB" id="8068968at2759"/>
<evidence type="ECO:0000256" key="2">
    <source>
        <dbReference type="SAM" id="Phobius"/>
    </source>
</evidence>
<name>A0A034W023_BACDO</name>
<sequence>MSPVATMSNSCFWLYTLGLLLVWVIVITTAAPREQKSTKLAKYWGKSPAQEQLESSCKSLCEQCGCLGFYCGEQCLCEYDKRLSNRGDSARRNGTKVNTRSEGECIAAMQRQARKQSLPFDVLIQGPSSERFIRTAMKYEMDKARAAAMLTHAPPKRSTIAIYQPYTPAKDKPRRSMDARNRRSTDQLDWFSDFANTLVRPAPLRKAVDAGGNKKRETQRDEDDSAAEKPNSWFSDHPNRLLRPAPIFRRHKPQQEMSEELDDEPRNSEETAIPRVGHLIKNTIRNIQESEFGENLRAGLRDSSDLLQNTFQSSNLELIPKRFRNDFVEVFDTWLKSQQVTEPSVEVSPVPPRTSPHIFLPWFRPVRFLQHVQQALN</sequence>
<keyword evidence="2" id="KW-1133">Transmembrane helix</keyword>
<keyword evidence="2" id="KW-0812">Transmembrane</keyword>
<feature type="region of interest" description="Disordered" evidence="1">
    <location>
        <begin position="204"/>
        <end position="240"/>
    </location>
</feature>
<feature type="transmembrane region" description="Helical" evidence="2">
    <location>
        <begin position="12"/>
        <end position="32"/>
    </location>
</feature>
<feature type="compositionally biased region" description="Basic and acidic residues" evidence="1">
    <location>
        <begin position="169"/>
        <end position="184"/>
    </location>
</feature>
<feature type="region of interest" description="Disordered" evidence="1">
    <location>
        <begin position="249"/>
        <end position="268"/>
    </location>
</feature>
<dbReference type="EMBL" id="GAKP01011473">
    <property type="protein sequence ID" value="JAC47479.1"/>
    <property type="molecule type" value="Transcribed_RNA"/>
</dbReference>
<dbReference type="RefSeq" id="XP_011210968.2">
    <property type="nucleotide sequence ID" value="XM_011212666.4"/>
</dbReference>
<protein>
    <submittedName>
        <fullName evidence="3">Uncharacterized protein</fullName>
    </submittedName>
</protein>
<dbReference type="EMBL" id="GAKP01011472">
    <property type="protein sequence ID" value="JAC47480.1"/>
    <property type="molecule type" value="Transcribed_RNA"/>
</dbReference>
<keyword evidence="2" id="KW-0472">Membrane</keyword>
<evidence type="ECO:0000313" key="3">
    <source>
        <dbReference type="EMBL" id="JAC47480.1"/>
    </source>
</evidence>
<accession>A0A034W023</accession>
<organism evidence="3">
    <name type="scientific">Bactrocera dorsalis</name>
    <name type="common">Oriental fruit fly</name>
    <name type="synonym">Dacus dorsalis</name>
    <dbReference type="NCBI Taxonomy" id="27457"/>
    <lineage>
        <taxon>Eukaryota</taxon>
        <taxon>Metazoa</taxon>
        <taxon>Ecdysozoa</taxon>
        <taxon>Arthropoda</taxon>
        <taxon>Hexapoda</taxon>
        <taxon>Insecta</taxon>
        <taxon>Pterygota</taxon>
        <taxon>Neoptera</taxon>
        <taxon>Endopterygota</taxon>
        <taxon>Diptera</taxon>
        <taxon>Brachycera</taxon>
        <taxon>Muscomorpha</taxon>
        <taxon>Tephritoidea</taxon>
        <taxon>Tephritidae</taxon>
        <taxon>Bactrocera</taxon>
        <taxon>Bactrocera</taxon>
    </lineage>
</organism>
<dbReference type="KEGG" id="bdr:105231384"/>
<feature type="region of interest" description="Disordered" evidence="1">
    <location>
        <begin position="164"/>
        <end position="184"/>
    </location>
</feature>
<dbReference type="GeneID" id="105231384"/>
<feature type="compositionally biased region" description="Basic and acidic residues" evidence="1">
    <location>
        <begin position="206"/>
        <end position="219"/>
    </location>
</feature>
<dbReference type="AlphaFoldDB" id="A0A034W023"/>
<evidence type="ECO:0000256" key="1">
    <source>
        <dbReference type="SAM" id="MobiDB-lite"/>
    </source>
</evidence>